<feature type="transmembrane region" description="Helical" evidence="6">
    <location>
        <begin position="256"/>
        <end position="278"/>
    </location>
</feature>
<feature type="transmembrane region" description="Helical" evidence="6">
    <location>
        <begin position="364"/>
        <end position="382"/>
    </location>
</feature>
<protein>
    <recommendedName>
        <fullName evidence="9">O-antigen/teichoic acid export membrane protein</fullName>
    </recommendedName>
</protein>
<proteinExistence type="predicted"/>
<evidence type="ECO:0008006" key="9">
    <source>
        <dbReference type="Google" id="ProtNLM"/>
    </source>
</evidence>
<evidence type="ECO:0000256" key="6">
    <source>
        <dbReference type="SAM" id="Phobius"/>
    </source>
</evidence>
<feature type="transmembrane region" description="Helical" evidence="6">
    <location>
        <begin position="183"/>
        <end position="205"/>
    </location>
</feature>
<feature type="transmembrane region" description="Helical" evidence="6">
    <location>
        <begin position="388"/>
        <end position="413"/>
    </location>
</feature>
<reference evidence="7" key="1">
    <citation type="submission" date="2021-01" db="EMBL/GenBank/DDBJ databases">
        <title>Whole genome shotgun sequence of Spirilliplanes yamanashiensis NBRC 15828.</title>
        <authorList>
            <person name="Komaki H."/>
            <person name="Tamura T."/>
        </authorList>
    </citation>
    <scope>NUCLEOTIDE SEQUENCE</scope>
    <source>
        <strain evidence="7">NBRC 15828</strain>
    </source>
</reference>
<feature type="transmembrane region" description="Helical" evidence="6">
    <location>
        <begin position="88"/>
        <end position="113"/>
    </location>
</feature>
<evidence type="ECO:0000256" key="4">
    <source>
        <dbReference type="ARBA" id="ARBA00022989"/>
    </source>
</evidence>
<feature type="transmembrane region" description="Helical" evidence="6">
    <location>
        <begin position="332"/>
        <end position="357"/>
    </location>
</feature>
<feature type="transmembrane region" description="Helical" evidence="6">
    <location>
        <begin position="299"/>
        <end position="320"/>
    </location>
</feature>
<accession>A0A8J3YBQ7</accession>
<dbReference type="RefSeq" id="WP_203940189.1">
    <property type="nucleotide sequence ID" value="NZ_BAAAGJ010000018.1"/>
</dbReference>
<feature type="transmembrane region" description="Helical" evidence="6">
    <location>
        <begin position="119"/>
        <end position="140"/>
    </location>
</feature>
<evidence type="ECO:0000256" key="2">
    <source>
        <dbReference type="ARBA" id="ARBA00022475"/>
    </source>
</evidence>
<evidence type="ECO:0000256" key="3">
    <source>
        <dbReference type="ARBA" id="ARBA00022692"/>
    </source>
</evidence>
<feature type="transmembrane region" description="Helical" evidence="6">
    <location>
        <begin position="225"/>
        <end position="244"/>
    </location>
</feature>
<dbReference type="InterPro" id="IPR050833">
    <property type="entry name" value="Poly_Biosynth_Transport"/>
</dbReference>
<dbReference type="PANTHER" id="PTHR30250:SF11">
    <property type="entry name" value="O-ANTIGEN TRANSPORTER-RELATED"/>
    <property type="match status" value="1"/>
</dbReference>
<dbReference type="EMBL" id="BOOY01000030">
    <property type="protein sequence ID" value="GIJ04972.1"/>
    <property type="molecule type" value="Genomic_DNA"/>
</dbReference>
<feature type="transmembrane region" description="Helical" evidence="6">
    <location>
        <begin position="18"/>
        <end position="39"/>
    </location>
</feature>
<keyword evidence="5 6" id="KW-0472">Membrane</keyword>
<comment type="subcellular location">
    <subcellularLocation>
        <location evidence="1">Cell membrane</location>
        <topology evidence="1">Multi-pass membrane protein</topology>
    </subcellularLocation>
</comment>
<evidence type="ECO:0000313" key="8">
    <source>
        <dbReference type="Proteomes" id="UP000652013"/>
    </source>
</evidence>
<dbReference type="PANTHER" id="PTHR30250">
    <property type="entry name" value="PST FAMILY PREDICTED COLANIC ACID TRANSPORTER"/>
    <property type="match status" value="1"/>
</dbReference>
<keyword evidence="3 6" id="KW-0812">Transmembrane</keyword>
<dbReference type="GO" id="GO:0005886">
    <property type="term" value="C:plasma membrane"/>
    <property type="evidence" value="ECO:0007669"/>
    <property type="project" value="UniProtKB-SubCell"/>
</dbReference>
<dbReference type="AlphaFoldDB" id="A0A8J3YBQ7"/>
<evidence type="ECO:0000256" key="1">
    <source>
        <dbReference type="ARBA" id="ARBA00004651"/>
    </source>
</evidence>
<keyword evidence="4 6" id="KW-1133">Transmembrane helix</keyword>
<sequence length="482" mass="46544">MTAAGAAAPARPGVRGGAAGLAGAAVSGAAGFVLTMVIVRGLGAAGSGELFTAIAVVTIAAAVCCAGADTALVWALPRRRTGADGDAARLLPVALLPALLAAAAVAAVGAAAGPAPLRPAFAAVPVVVAATVLLAAVRAVRPVGAYVAVQSVFVPVARPALVGGVLAAGAGVGAAFAGWLLPAAVAAVAAAALLAGPLALGRGAALRPAPADWRTFWSFAGPRGVSAAIDAGGMWVGVLLTAALAGDAQAGLFGAVGRYVLAGLLVMHGLRVAVAPRLSRLLGDDRRAAAAAVYRRTTTAIVALSWPGFAVLGVFAPGFLQLFGAEFTAGAPAMALLCAAMAVNAGVGIVQTVLLMGGRSGRHLLATAAGLALTVALSLVLVPRHGALGAAVAWTAGIVAENALAAVAARAVLGQGLWDRTIARTALLAGGGTLLLAGAVAAVAGRGVTGLAVTTGLLLLTVAASALHPAVRALARTIRRPA</sequence>
<name>A0A8J3YBQ7_9ACTN</name>
<feature type="transmembrane region" description="Helical" evidence="6">
    <location>
        <begin position="152"/>
        <end position="177"/>
    </location>
</feature>
<evidence type="ECO:0000313" key="7">
    <source>
        <dbReference type="EMBL" id="GIJ04972.1"/>
    </source>
</evidence>
<gene>
    <name evidence="7" type="ORF">Sya03_43240</name>
</gene>
<comment type="caution">
    <text evidence="7">The sequence shown here is derived from an EMBL/GenBank/DDBJ whole genome shotgun (WGS) entry which is preliminary data.</text>
</comment>
<feature type="transmembrane region" description="Helical" evidence="6">
    <location>
        <begin position="51"/>
        <end position="76"/>
    </location>
</feature>
<evidence type="ECO:0000256" key="5">
    <source>
        <dbReference type="ARBA" id="ARBA00023136"/>
    </source>
</evidence>
<organism evidence="7 8">
    <name type="scientific">Spirilliplanes yamanashiensis</name>
    <dbReference type="NCBI Taxonomy" id="42233"/>
    <lineage>
        <taxon>Bacteria</taxon>
        <taxon>Bacillati</taxon>
        <taxon>Actinomycetota</taxon>
        <taxon>Actinomycetes</taxon>
        <taxon>Micromonosporales</taxon>
        <taxon>Micromonosporaceae</taxon>
        <taxon>Spirilliplanes</taxon>
    </lineage>
</organism>
<keyword evidence="8" id="KW-1185">Reference proteome</keyword>
<keyword evidence="2" id="KW-1003">Cell membrane</keyword>
<feature type="transmembrane region" description="Helical" evidence="6">
    <location>
        <begin position="425"/>
        <end position="445"/>
    </location>
</feature>
<feature type="transmembrane region" description="Helical" evidence="6">
    <location>
        <begin position="451"/>
        <end position="471"/>
    </location>
</feature>
<dbReference type="Proteomes" id="UP000652013">
    <property type="component" value="Unassembled WGS sequence"/>
</dbReference>